<dbReference type="AlphaFoldDB" id="A0A545TL87"/>
<dbReference type="Pfam" id="PF00903">
    <property type="entry name" value="Glyoxalase"/>
    <property type="match status" value="1"/>
</dbReference>
<accession>A0A545TL87</accession>
<dbReference type="InterPro" id="IPR037523">
    <property type="entry name" value="VOC_core"/>
</dbReference>
<reference evidence="2 3" key="1">
    <citation type="submission" date="2019-06" db="EMBL/GenBank/DDBJ databases">
        <title>Whole genome sequence for Rhodospirillaceae sp. R148.</title>
        <authorList>
            <person name="Wang G."/>
        </authorList>
    </citation>
    <scope>NUCLEOTIDE SEQUENCE [LARGE SCALE GENOMIC DNA]</scope>
    <source>
        <strain evidence="2 3">R148</strain>
    </source>
</reference>
<organism evidence="2 3">
    <name type="scientific">Denitrobaculum tricleocarpae</name>
    <dbReference type="NCBI Taxonomy" id="2591009"/>
    <lineage>
        <taxon>Bacteria</taxon>
        <taxon>Pseudomonadati</taxon>
        <taxon>Pseudomonadota</taxon>
        <taxon>Alphaproteobacteria</taxon>
        <taxon>Rhodospirillales</taxon>
        <taxon>Rhodospirillaceae</taxon>
        <taxon>Denitrobaculum</taxon>
    </lineage>
</organism>
<sequence>MFYTAVLGALGAQEIPEEGDETSLAFGGGQNELPVVYIQLPFDGRPVTWGNGTHTAFTAPSRKAVQQFHAAALAHGGVCEGPPGLRPHYSEYYYAAYVCDAVGNKLQAVCRTPS</sequence>
<feature type="domain" description="VOC" evidence="1">
    <location>
        <begin position="1"/>
        <end position="111"/>
    </location>
</feature>
<dbReference type="OrthoDB" id="9807407at2"/>
<evidence type="ECO:0000313" key="2">
    <source>
        <dbReference type="EMBL" id="TQV77994.1"/>
    </source>
</evidence>
<evidence type="ECO:0000259" key="1">
    <source>
        <dbReference type="PROSITE" id="PS51819"/>
    </source>
</evidence>
<keyword evidence="3" id="KW-1185">Reference proteome</keyword>
<dbReference type="Gene3D" id="3.10.180.10">
    <property type="entry name" value="2,3-Dihydroxybiphenyl 1,2-Dioxygenase, domain 1"/>
    <property type="match status" value="1"/>
</dbReference>
<dbReference type="PANTHER" id="PTHR35006">
    <property type="entry name" value="GLYOXALASE FAMILY PROTEIN (AFU_ORTHOLOGUE AFUA_5G14830)"/>
    <property type="match status" value="1"/>
</dbReference>
<dbReference type="SUPFAM" id="SSF54593">
    <property type="entry name" value="Glyoxalase/Bleomycin resistance protein/Dihydroxybiphenyl dioxygenase"/>
    <property type="match status" value="1"/>
</dbReference>
<dbReference type="InterPro" id="IPR004360">
    <property type="entry name" value="Glyas_Fos-R_dOase_dom"/>
</dbReference>
<dbReference type="EMBL" id="VHSH01000007">
    <property type="protein sequence ID" value="TQV77994.1"/>
    <property type="molecule type" value="Genomic_DNA"/>
</dbReference>
<comment type="caution">
    <text evidence="2">The sequence shown here is derived from an EMBL/GenBank/DDBJ whole genome shotgun (WGS) entry which is preliminary data.</text>
</comment>
<evidence type="ECO:0000313" key="3">
    <source>
        <dbReference type="Proteomes" id="UP000315252"/>
    </source>
</evidence>
<dbReference type="CDD" id="cd07262">
    <property type="entry name" value="VOC_like"/>
    <property type="match status" value="1"/>
</dbReference>
<dbReference type="Proteomes" id="UP000315252">
    <property type="component" value="Unassembled WGS sequence"/>
</dbReference>
<dbReference type="PROSITE" id="PS51819">
    <property type="entry name" value="VOC"/>
    <property type="match status" value="1"/>
</dbReference>
<dbReference type="PANTHER" id="PTHR35006:SF2">
    <property type="entry name" value="GLYOXALASE FAMILY PROTEIN (AFU_ORTHOLOGUE AFUA_5G14830)"/>
    <property type="match status" value="1"/>
</dbReference>
<name>A0A545TL87_9PROT</name>
<protein>
    <submittedName>
        <fullName evidence="2">VOC family protein</fullName>
    </submittedName>
</protein>
<dbReference type="InterPro" id="IPR029068">
    <property type="entry name" value="Glyas_Bleomycin-R_OHBP_Dase"/>
</dbReference>
<gene>
    <name evidence="2" type="ORF">FKG95_20290</name>
</gene>
<proteinExistence type="predicted"/>